<organism evidence="10 11">
    <name type="scientific">Candidatus Scatoplasma merdavium</name>
    <dbReference type="NCBI Taxonomy" id="2840932"/>
    <lineage>
        <taxon>Bacteria</taxon>
        <taxon>Bacillati</taxon>
        <taxon>Bacillota</taxon>
        <taxon>Bacilli</taxon>
        <taxon>Bacillales</taxon>
        <taxon>Candidatus Scatoplasma</taxon>
    </lineage>
</organism>
<keyword evidence="7" id="KW-0234">DNA repair</keyword>
<dbReference type="SMART" id="SM00490">
    <property type="entry name" value="HELICc"/>
    <property type="match status" value="1"/>
</dbReference>
<dbReference type="SMART" id="SM00487">
    <property type="entry name" value="DEXDc"/>
    <property type="match status" value="1"/>
</dbReference>
<dbReference type="InterPro" id="IPR047112">
    <property type="entry name" value="RecG/Mfd"/>
</dbReference>
<dbReference type="GO" id="GO:0003678">
    <property type="term" value="F:DNA helicase activity"/>
    <property type="evidence" value="ECO:0007669"/>
    <property type="project" value="TreeGrafter"/>
</dbReference>
<evidence type="ECO:0000259" key="9">
    <source>
        <dbReference type="PROSITE" id="PS51194"/>
    </source>
</evidence>
<gene>
    <name evidence="10" type="ORF">IAC78_03395</name>
</gene>
<dbReference type="InterPro" id="IPR001650">
    <property type="entry name" value="Helicase_C-like"/>
</dbReference>
<dbReference type="InterPro" id="IPR033454">
    <property type="entry name" value="RecG_wedge"/>
</dbReference>
<dbReference type="PANTHER" id="PTHR47964:SF1">
    <property type="entry name" value="ATP-DEPENDENT DNA HELICASE HOMOLOG RECG, CHLOROPLASTIC"/>
    <property type="match status" value="1"/>
</dbReference>
<accession>A0A9D9D6T9</accession>
<protein>
    <submittedName>
        <fullName evidence="10">DEAD/DEAH box helicase</fullName>
    </submittedName>
</protein>
<dbReference type="GO" id="GO:0016787">
    <property type="term" value="F:hydrolase activity"/>
    <property type="evidence" value="ECO:0007669"/>
    <property type="project" value="UniProtKB-KW"/>
</dbReference>
<evidence type="ECO:0000313" key="10">
    <source>
        <dbReference type="EMBL" id="MBO8414499.1"/>
    </source>
</evidence>
<evidence type="ECO:0000256" key="5">
    <source>
        <dbReference type="ARBA" id="ARBA00022840"/>
    </source>
</evidence>
<dbReference type="Gene3D" id="3.40.50.300">
    <property type="entry name" value="P-loop containing nucleotide triphosphate hydrolases"/>
    <property type="match status" value="2"/>
</dbReference>
<proteinExistence type="predicted"/>
<dbReference type="Gene3D" id="2.40.50.140">
    <property type="entry name" value="Nucleic acid-binding proteins"/>
    <property type="match status" value="1"/>
</dbReference>
<dbReference type="InterPro" id="IPR027417">
    <property type="entry name" value="P-loop_NTPase"/>
</dbReference>
<dbReference type="Proteomes" id="UP000823629">
    <property type="component" value="Unassembled WGS sequence"/>
</dbReference>
<dbReference type="AlphaFoldDB" id="A0A9D9D6T9"/>
<evidence type="ECO:0000256" key="1">
    <source>
        <dbReference type="ARBA" id="ARBA00022741"/>
    </source>
</evidence>
<dbReference type="Pfam" id="PF17191">
    <property type="entry name" value="RecG_wedge"/>
    <property type="match status" value="1"/>
</dbReference>
<keyword evidence="4 10" id="KW-0347">Helicase</keyword>
<evidence type="ECO:0000256" key="3">
    <source>
        <dbReference type="ARBA" id="ARBA00022801"/>
    </source>
</evidence>
<dbReference type="GO" id="GO:0003677">
    <property type="term" value="F:DNA binding"/>
    <property type="evidence" value="ECO:0007669"/>
    <property type="project" value="UniProtKB-KW"/>
</dbReference>
<dbReference type="GO" id="GO:0005524">
    <property type="term" value="F:ATP binding"/>
    <property type="evidence" value="ECO:0007669"/>
    <property type="project" value="UniProtKB-KW"/>
</dbReference>
<feature type="domain" description="Helicase ATP-binding" evidence="8">
    <location>
        <begin position="258"/>
        <end position="419"/>
    </location>
</feature>
<evidence type="ECO:0000256" key="6">
    <source>
        <dbReference type="ARBA" id="ARBA00023125"/>
    </source>
</evidence>
<dbReference type="GO" id="GO:0006281">
    <property type="term" value="P:DNA repair"/>
    <property type="evidence" value="ECO:0007669"/>
    <property type="project" value="UniProtKB-KW"/>
</dbReference>
<dbReference type="SUPFAM" id="SSF50249">
    <property type="entry name" value="Nucleic acid-binding proteins"/>
    <property type="match status" value="1"/>
</dbReference>
<keyword evidence="2" id="KW-0227">DNA damage</keyword>
<dbReference type="Pfam" id="PF00271">
    <property type="entry name" value="Helicase_C"/>
    <property type="match status" value="1"/>
</dbReference>
<dbReference type="PROSITE" id="PS51192">
    <property type="entry name" value="HELICASE_ATP_BIND_1"/>
    <property type="match status" value="1"/>
</dbReference>
<sequence>MKKNPWNDILSKLNITNPLDVLRVFPSRYESLNPTDLSFPLEDQTKVVCFGKLISIKGAQHGRFLFVEADCPSSKGNLKAMIFNQPFYQKSLAKGKEYAYFGFYSKKRNQIYLSSVLALSNPLLQNKFKPVYALPASISQSSFYKVVLEVLELYKDYLSLEIPSFYIHKYRLENAYQAFKDVHIPLNYEAVKRGLRVFKYEEALKYSTYVDLVNLEKEKLKKREIKKIDRMRINGLVKSLPYTLTLSQLNAIRDIVSDMDSFKPMNRLLEGDVGTGKTVVSLIACYANCLRGGQSVILAPTQTLAFQHYENATKVFKNLNVDVELVLSSLTAKKKAEIQKKAKEGVNGIFIGTHALISSSLQFNNLSLVIIDEQHKFGVSQRETLIKKGEGVDCLMMSATPIPQTLTKAINSELAVSQLKEFPNSVREVETHVVTSSDPLIFSSISKALEGKRQVYIVAPKIEAGDKSSRLSSKEIYEEMVSRFGEDNVIYLNGRMKNESKEEAYNLFALNKKPILVSTSLIEVGMDVPNASLLIVYEANYFGLASLHQLRGRIGRDGKKSLSLFVYDGEDEKALEKLNFISQTNDGEKIAVYDLENRGGGDIFSSRQSGNSILRMCNFVKDLNLFSYAQKDAKEILKNQQIKENLTFVLNIKNTYMKEQD</sequence>
<feature type="domain" description="Helicase C-terminal" evidence="9">
    <location>
        <begin position="428"/>
        <end position="596"/>
    </location>
</feature>
<dbReference type="PROSITE" id="PS51194">
    <property type="entry name" value="HELICASE_CTER"/>
    <property type="match status" value="1"/>
</dbReference>
<dbReference type="EMBL" id="JADING010000095">
    <property type="protein sequence ID" value="MBO8414499.1"/>
    <property type="molecule type" value="Genomic_DNA"/>
</dbReference>
<dbReference type="InterPro" id="IPR014001">
    <property type="entry name" value="Helicase_ATP-bd"/>
</dbReference>
<keyword evidence="6" id="KW-0238">DNA-binding</keyword>
<reference evidence="10" key="1">
    <citation type="submission" date="2020-10" db="EMBL/GenBank/DDBJ databases">
        <authorList>
            <person name="Gilroy R."/>
        </authorList>
    </citation>
    <scope>NUCLEOTIDE SEQUENCE</scope>
    <source>
        <strain evidence="10">1748</strain>
    </source>
</reference>
<keyword evidence="3" id="KW-0378">Hydrolase</keyword>
<dbReference type="PANTHER" id="PTHR47964">
    <property type="entry name" value="ATP-DEPENDENT DNA HELICASE HOMOLOG RECG, CHLOROPLASTIC"/>
    <property type="match status" value="1"/>
</dbReference>
<keyword evidence="5" id="KW-0067">ATP-binding</keyword>
<evidence type="ECO:0000256" key="4">
    <source>
        <dbReference type="ARBA" id="ARBA00022806"/>
    </source>
</evidence>
<reference evidence="10" key="2">
    <citation type="journal article" date="2021" name="PeerJ">
        <title>Extensive microbial diversity within the chicken gut microbiome revealed by metagenomics and culture.</title>
        <authorList>
            <person name="Gilroy R."/>
            <person name="Ravi A."/>
            <person name="Getino M."/>
            <person name="Pursley I."/>
            <person name="Horton D.L."/>
            <person name="Alikhan N.F."/>
            <person name="Baker D."/>
            <person name="Gharbi K."/>
            <person name="Hall N."/>
            <person name="Watson M."/>
            <person name="Adriaenssens E.M."/>
            <person name="Foster-Nyarko E."/>
            <person name="Jarju S."/>
            <person name="Secka A."/>
            <person name="Antonio M."/>
            <person name="Oren A."/>
            <person name="Chaudhuri R.R."/>
            <person name="La Ragione R."/>
            <person name="Hildebrand F."/>
            <person name="Pallen M.J."/>
        </authorList>
    </citation>
    <scope>NUCLEOTIDE SEQUENCE</scope>
    <source>
        <strain evidence="10">1748</strain>
    </source>
</reference>
<evidence type="ECO:0000259" key="8">
    <source>
        <dbReference type="PROSITE" id="PS51192"/>
    </source>
</evidence>
<dbReference type="InterPro" id="IPR011545">
    <property type="entry name" value="DEAD/DEAH_box_helicase_dom"/>
</dbReference>
<dbReference type="SUPFAM" id="SSF52540">
    <property type="entry name" value="P-loop containing nucleoside triphosphate hydrolases"/>
    <property type="match status" value="2"/>
</dbReference>
<comment type="caution">
    <text evidence="10">The sequence shown here is derived from an EMBL/GenBank/DDBJ whole genome shotgun (WGS) entry which is preliminary data.</text>
</comment>
<dbReference type="Pfam" id="PF00270">
    <property type="entry name" value="DEAD"/>
    <property type="match status" value="1"/>
</dbReference>
<dbReference type="InterPro" id="IPR012340">
    <property type="entry name" value="NA-bd_OB-fold"/>
</dbReference>
<evidence type="ECO:0000256" key="7">
    <source>
        <dbReference type="ARBA" id="ARBA00023204"/>
    </source>
</evidence>
<evidence type="ECO:0000256" key="2">
    <source>
        <dbReference type="ARBA" id="ARBA00022763"/>
    </source>
</evidence>
<name>A0A9D9D6T9_9BACL</name>
<keyword evidence="1" id="KW-0547">Nucleotide-binding</keyword>
<evidence type="ECO:0000313" key="11">
    <source>
        <dbReference type="Proteomes" id="UP000823629"/>
    </source>
</evidence>